<evidence type="ECO:0000313" key="1">
    <source>
        <dbReference type="EMBL" id="KAK5967760.1"/>
    </source>
</evidence>
<protein>
    <submittedName>
        <fullName evidence="1">Uncharacterized protein</fullName>
    </submittedName>
</protein>
<dbReference type="Proteomes" id="UP001331761">
    <property type="component" value="Unassembled WGS sequence"/>
</dbReference>
<dbReference type="AlphaFoldDB" id="A0AAN8EZQ8"/>
<evidence type="ECO:0000313" key="2">
    <source>
        <dbReference type="Proteomes" id="UP001331761"/>
    </source>
</evidence>
<gene>
    <name evidence="1" type="ORF">GCK32_021771</name>
</gene>
<accession>A0AAN8EZQ8</accession>
<keyword evidence="2" id="KW-1185">Reference proteome</keyword>
<name>A0AAN8EZQ8_TRICO</name>
<proteinExistence type="predicted"/>
<comment type="caution">
    <text evidence="1">The sequence shown here is derived from an EMBL/GenBank/DDBJ whole genome shotgun (WGS) entry which is preliminary data.</text>
</comment>
<sequence>MWNYRIAVQNRRMTKSDFCYVVIHNNM</sequence>
<organism evidence="1 2">
    <name type="scientific">Trichostrongylus colubriformis</name>
    <name type="common">Black scour worm</name>
    <dbReference type="NCBI Taxonomy" id="6319"/>
    <lineage>
        <taxon>Eukaryota</taxon>
        <taxon>Metazoa</taxon>
        <taxon>Ecdysozoa</taxon>
        <taxon>Nematoda</taxon>
        <taxon>Chromadorea</taxon>
        <taxon>Rhabditida</taxon>
        <taxon>Rhabditina</taxon>
        <taxon>Rhabditomorpha</taxon>
        <taxon>Strongyloidea</taxon>
        <taxon>Trichostrongylidae</taxon>
        <taxon>Trichostrongylus</taxon>
    </lineage>
</organism>
<dbReference type="EMBL" id="WIXE01022139">
    <property type="protein sequence ID" value="KAK5967760.1"/>
    <property type="molecule type" value="Genomic_DNA"/>
</dbReference>
<reference evidence="1 2" key="1">
    <citation type="submission" date="2019-10" db="EMBL/GenBank/DDBJ databases">
        <title>Assembly and Annotation for the nematode Trichostrongylus colubriformis.</title>
        <authorList>
            <person name="Martin J."/>
        </authorList>
    </citation>
    <scope>NUCLEOTIDE SEQUENCE [LARGE SCALE GENOMIC DNA]</scope>
    <source>
        <strain evidence="1">G859</strain>
        <tissue evidence="1">Whole worm</tissue>
    </source>
</reference>